<comment type="subcellular location">
    <subcellularLocation>
        <location evidence="1">Membrane</location>
        <topology evidence="1">Multi-pass membrane protein</topology>
    </subcellularLocation>
</comment>
<evidence type="ECO:0000256" key="4">
    <source>
        <dbReference type="ARBA" id="ARBA00022692"/>
    </source>
</evidence>
<feature type="transmembrane region" description="Helical" evidence="9">
    <location>
        <begin position="243"/>
        <end position="262"/>
    </location>
</feature>
<feature type="transmembrane region" description="Helical" evidence="9">
    <location>
        <begin position="139"/>
        <end position="157"/>
    </location>
</feature>
<proteinExistence type="inferred from homology"/>
<evidence type="ECO:0000256" key="3">
    <source>
        <dbReference type="ARBA" id="ARBA00022448"/>
    </source>
</evidence>
<keyword evidence="5 9" id="KW-1133">Transmembrane helix</keyword>
<feature type="signal peptide" evidence="10">
    <location>
        <begin position="1"/>
        <end position="19"/>
    </location>
</feature>
<evidence type="ECO:0000256" key="5">
    <source>
        <dbReference type="ARBA" id="ARBA00022989"/>
    </source>
</evidence>
<evidence type="ECO:0000256" key="8">
    <source>
        <dbReference type="RuleBase" id="RU000477"/>
    </source>
</evidence>
<comment type="function">
    <text evidence="7">Aquaglyceroporin that may modulate the water content and osmolytes during anhydrobiosis.</text>
</comment>
<reference evidence="12" key="2">
    <citation type="submission" date="2020-10" db="UniProtKB">
        <authorList>
            <consortium name="WormBaseParasite"/>
        </authorList>
    </citation>
    <scope>IDENTIFICATION</scope>
</reference>
<feature type="transmembrane region" description="Helical" evidence="9">
    <location>
        <begin position="104"/>
        <end position="127"/>
    </location>
</feature>
<dbReference type="InterPro" id="IPR000425">
    <property type="entry name" value="MIP"/>
</dbReference>
<evidence type="ECO:0000256" key="2">
    <source>
        <dbReference type="ARBA" id="ARBA00006175"/>
    </source>
</evidence>
<dbReference type="AlphaFoldDB" id="A0A7E4VYJ0"/>
<keyword evidence="6 9" id="KW-0472">Membrane</keyword>
<dbReference type="GO" id="GO:0015250">
    <property type="term" value="F:water channel activity"/>
    <property type="evidence" value="ECO:0007669"/>
    <property type="project" value="TreeGrafter"/>
</dbReference>
<dbReference type="WBParaSite" id="Pan_g4981.t1">
    <property type="protein sequence ID" value="Pan_g4981.t1"/>
    <property type="gene ID" value="Pan_g4981"/>
</dbReference>
<keyword evidence="10" id="KW-0732">Signal</keyword>
<dbReference type="SUPFAM" id="SSF81338">
    <property type="entry name" value="Aquaporin-like"/>
    <property type="match status" value="1"/>
</dbReference>
<feature type="chain" id="PRO_5028813492" evidence="10">
    <location>
        <begin position="20"/>
        <end position="369"/>
    </location>
</feature>
<evidence type="ECO:0000256" key="7">
    <source>
        <dbReference type="ARBA" id="ARBA00045280"/>
    </source>
</evidence>
<dbReference type="PANTHER" id="PTHR43829">
    <property type="entry name" value="AQUAPORIN OR AQUAGLYCEROPORIN RELATED"/>
    <property type="match status" value="1"/>
</dbReference>
<dbReference type="Proteomes" id="UP000492821">
    <property type="component" value="Unassembled WGS sequence"/>
</dbReference>
<dbReference type="PRINTS" id="PR00783">
    <property type="entry name" value="MINTRINSICP"/>
</dbReference>
<accession>A0A7E4VYJ0</accession>
<feature type="transmembrane region" description="Helical" evidence="9">
    <location>
        <begin position="324"/>
        <end position="346"/>
    </location>
</feature>
<evidence type="ECO:0000256" key="1">
    <source>
        <dbReference type="ARBA" id="ARBA00004141"/>
    </source>
</evidence>
<dbReference type="Pfam" id="PF00230">
    <property type="entry name" value="MIP"/>
    <property type="match status" value="1"/>
</dbReference>
<reference evidence="11" key="1">
    <citation type="journal article" date="2013" name="Genetics">
        <title>The draft genome and transcriptome of Panagrellus redivivus are shaped by the harsh demands of a free-living lifestyle.</title>
        <authorList>
            <person name="Srinivasan J."/>
            <person name="Dillman A.R."/>
            <person name="Macchietto M.G."/>
            <person name="Heikkinen L."/>
            <person name="Lakso M."/>
            <person name="Fracchia K.M."/>
            <person name="Antoshechkin I."/>
            <person name="Mortazavi A."/>
            <person name="Wong G."/>
            <person name="Sternberg P.W."/>
        </authorList>
    </citation>
    <scope>NUCLEOTIDE SEQUENCE [LARGE SCALE GENOMIC DNA]</scope>
    <source>
        <strain evidence="11">MT8872</strain>
    </source>
</reference>
<name>A0A7E4VYJ0_PANRE</name>
<protein>
    <submittedName>
        <fullName evidence="12">Aquaporin-9</fullName>
    </submittedName>
</protein>
<keyword evidence="4 8" id="KW-0812">Transmembrane</keyword>
<evidence type="ECO:0000256" key="6">
    <source>
        <dbReference type="ARBA" id="ARBA00023136"/>
    </source>
</evidence>
<evidence type="ECO:0000313" key="11">
    <source>
        <dbReference type="Proteomes" id="UP000492821"/>
    </source>
</evidence>
<dbReference type="GO" id="GO:0016323">
    <property type="term" value="C:basolateral plasma membrane"/>
    <property type="evidence" value="ECO:0007669"/>
    <property type="project" value="TreeGrafter"/>
</dbReference>
<comment type="similarity">
    <text evidence="2 8">Belongs to the MIP/aquaporin (TC 1.A.8) family.</text>
</comment>
<dbReference type="Gene3D" id="1.20.1080.10">
    <property type="entry name" value="Glycerol uptake facilitator protein"/>
    <property type="match status" value="1"/>
</dbReference>
<dbReference type="GO" id="GO:0015254">
    <property type="term" value="F:glycerol channel activity"/>
    <property type="evidence" value="ECO:0007669"/>
    <property type="project" value="TreeGrafter"/>
</dbReference>
<keyword evidence="11" id="KW-1185">Reference proteome</keyword>
<sequence length="369" mass="40437">MLGLLIAVVCVVHVPRSITDRCLPLWRNDQRKDTPPLRLTVSFTVKKARGTKLNCRRPLAVLSNKFVLTSVVFESNCLGPQVTMTQPTPRHEGLRKKMALKSRLAAGALGEFFGTFLLCLIGLSIVAQFVLKKGSETEWIQINFGWGMAVTFCAGIVGRTSGGHLNPAISALLLSFGEINLKTFLVYVVAQLAGAIAGAAGVYGIYYDLFHDFDKGTRAIKGDFGSAGVFTTFAPEFLSPRGAFVDQFVGTGLLALFVTFIIDRRNRIPAHLHTLLFGLALTMIGTGFSANLGYPINPARDLGPRIFAFFIYGSEVFTHPYPGYWLIPVIAPFFGAVFAGWAYYAFVGWHIENEKDAYLPVGQKIVVEE</sequence>
<dbReference type="InterPro" id="IPR023271">
    <property type="entry name" value="Aquaporin-like"/>
</dbReference>
<evidence type="ECO:0000256" key="9">
    <source>
        <dbReference type="SAM" id="Phobius"/>
    </source>
</evidence>
<evidence type="ECO:0000256" key="10">
    <source>
        <dbReference type="SAM" id="SignalP"/>
    </source>
</evidence>
<feature type="transmembrane region" description="Helical" evidence="9">
    <location>
        <begin position="184"/>
        <end position="206"/>
    </location>
</feature>
<dbReference type="PANTHER" id="PTHR43829:SF5">
    <property type="entry name" value="AQUAPORIN-9"/>
    <property type="match status" value="1"/>
</dbReference>
<evidence type="ECO:0000313" key="12">
    <source>
        <dbReference type="WBParaSite" id="Pan_g4981.t1"/>
    </source>
</evidence>
<organism evidence="11 12">
    <name type="scientific">Panagrellus redivivus</name>
    <name type="common">Microworm</name>
    <dbReference type="NCBI Taxonomy" id="6233"/>
    <lineage>
        <taxon>Eukaryota</taxon>
        <taxon>Metazoa</taxon>
        <taxon>Ecdysozoa</taxon>
        <taxon>Nematoda</taxon>
        <taxon>Chromadorea</taxon>
        <taxon>Rhabditida</taxon>
        <taxon>Tylenchina</taxon>
        <taxon>Panagrolaimomorpha</taxon>
        <taxon>Panagrolaimoidea</taxon>
        <taxon>Panagrolaimidae</taxon>
        <taxon>Panagrellus</taxon>
    </lineage>
</organism>
<dbReference type="InterPro" id="IPR050363">
    <property type="entry name" value="MIP/Aquaporin"/>
</dbReference>
<feature type="transmembrane region" description="Helical" evidence="9">
    <location>
        <begin position="274"/>
        <end position="294"/>
    </location>
</feature>
<keyword evidence="3 8" id="KW-0813">Transport</keyword>